<dbReference type="Proteomes" id="UP001595880">
    <property type="component" value="Unassembled WGS sequence"/>
</dbReference>
<dbReference type="RefSeq" id="WP_390199538.1">
    <property type="nucleotide sequence ID" value="NZ_JBHSDV010000003.1"/>
</dbReference>
<dbReference type="NCBIfam" id="TIGR02876">
    <property type="entry name" value="spore_yqfD"/>
    <property type="match status" value="1"/>
</dbReference>
<evidence type="ECO:0000256" key="1">
    <source>
        <dbReference type="SAM" id="Phobius"/>
    </source>
</evidence>
<name>A0ABV8VVE4_9BACI</name>
<evidence type="ECO:0000313" key="2">
    <source>
        <dbReference type="EMBL" id="MFC4388492.1"/>
    </source>
</evidence>
<dbReference type="Pfam" id="PF06898">
    <property type="entry name" value="YqfD"/>
    <property type="match status" value="1"/>
</dbReference>
<accession>A0ABV8VVE4</accession>
<dbReference type="EMBL" id="JBHSDV010000003">
    <property type="protein sequence ID" value="MFC4388492.1"/>
    <property type="molecule type" value="Genomic_DNA"/>
</dbReference>
<dbReference type="InterPro" id="IPR010690">
    <property type="entry name" value="YqfD"/>
</dbReference>
<organism evidence="2 3">
    <name type="scientific">Gracilibacillus marinus</name>
    <dbReference type="NCBI Taxonomy" id="630535"/>
    <lineage>
        <taxon>Bacteria</taxon>
        <taxon>Bacillati</taxon>
        <taxon>Bacillota</taxon>
        <taxon>Bacilli</taxon>
        <taxon>Bacillales</taxon>
        <taxon>Bacillaceae</taxon>
        <taxon>Gracilibacillus</taxon>
    </lineage>
</organism>
<keyword evidence="1" id="KW-0472">Membrane</keyword>
<feature type="transmembrane region" description="Helical" evidence="1">
    <location>
        <begin position="91"/>
        <end position="110"/>
    </location>
</feature>
<keyword evidence="3" id="KW-1185">Reference proteome</keyword>
<protein>
    <submittedName>
        <fullName evidence="2">Sporulation protein YqfD</fullName>
    </submittedName>
</protein>
<reference evidence="3" key="1">
    <citation type="journal article" date="2019" name="Int. J. Syst. Evol. Microbiol.">
        <title>The Global Catalogue of Microorganisms (GCM) 10K type strain sequencing project: providing services to taxonomists for standard genome sequencing and annotation.</title>
        <authorList>
            <consortium name="The Broad Institute Genomics Platform"/>
            <consortium name="The Broad Institute Genome Sequencing Center for Infectious Disease"/>
            <person name="Wu L."/>
            <person name="Ma J."/>
        </authorList>
    </citation>
    <scope>NUCLEOTIDE SEQUENCE [LARGE SCALE GENOMIC DNA]</scope>
    <source>
        <strain evidence="3">KACC 14058</strain>
    </source>
</reference>
<keyword evidence="1" id="KW-0812">Transmembrane</keyword>
<dbReference type="PIRSF" id="PIRSF029895">
    <property type="entry name" value="SpoIV"/>
    <property type="match status" value="1"/>
</dbReference>
<keyword evidence="1" id="KW-1133">Transmembrane helix</keyword>
<proteinExistence type="predicted"/>
<comment type="caution">
    <text evidence="2">The sequence shown here is derived from an EMBL/GenBank/DDBJ whole genome shotgun (WGS) entry which is preliminary data.</text>
</comment>
<gene>
    <name evidence="2" type="primary">yqfD</name>
    <name evidence="2" type="ORF">ACFOZ1_11845</name>
</gene>
<evidence type="ECO:0000313" key="3">
    <source>
        <dbReference type="Proteomes" id="UP001595880"/>
    </source>
</evidence>
<sequence>MFYKKKSWFKGFIKVKVVGEYPELFFDLCSRNGIQVWNIKKAGKTVCFGEIELADVKKIKILKRKTIHKLYFESRLGFPFFLKHTFYQRPLIIGFVVAVCFIFILSNMVWRIDVVGLDEELEKKVNDQLDNYGVKKGNFQWNIEVPGEIQKKLLKDIPELLWIGVKKNGTTYYLEGVEKTRVEKQQEDEIGHLVAAKDGVIVDLYVKKGQPSVKVNDVVQKGDLLISAYLGQNKQTDKKDDEKEDKQTAVVAQGEVIAKVWYKTTVDMPFDDNYDVLTGKNVTKHYIDISQLKIPIWNFSSIPFQQKEVEVEEKSFYFLNWKLPISYHKEVIHEEKNVKVKRTKEEARKLALEQSKRNLFQLIPTDAIVEEEKVLHERVENGKVKLTIYYTVLEDITKRQPLYQGD</sequence>